<dbReference type="InterPro" id="IPR007718">
    <property type="entry name" value="Srp40_C"/>
</dbReference>
<dbReference type="PANTHER" id="PTHR23216:SF1">
    <property type="entry name" value="NUCLEOLAR AND COILED-BODY PHOSPHOPROTEIN 1"/>
    <property type="match status" value="1"/>
</dbReference>
<dbReference type="PANTHER" id="PTHR23216">
    <property type="entry name" value="NUCLEOLAR AND COILED-BODY PHOSPHOPROTEIN 1"/>
    <property type="match status" value="1"/>
</dbReference>
<gene>
    <name evidence="2" type="ORF">WICANDRAFT_25991</name>
</gene>
<protein>
    <recommendedName>
        <fullName evidence="1">Srp40 C-terminal domain-containing protein</fullName>
    </recommendedName>
</protein>
<dbReference type="GO" id="GO:0005654">
    <property type="term" value="C:nucleoplasm"/>
    <property type="evidence" value="ECO:0007669"/>
    <property type="project" value="TreeGrafter"/>
</dbReference>
<evidence type="ECO:0000313" key="2">
    <source>
        <dbReference type="EMBL" id="ODQ62130.1"/>
    </source>
</evidence>
<evidence type="ECO:0000259" key="1">
    <source>
        <dbReference type="Pfam" id="PF05022"/>
    </source>
</evidence>
<accession>A0A1E3PA02</accession>
<dbReference type="Pfam" id="PF05022">
    <property type="entry name" value="SRP40_C"/>
    <property type="match status" value="1"/>
</dbReference>
<keyword evidence="3" id="KW-1185">Reference proteome</keyword>
<dbReference type="Proteomes" id="UP000094112">
    <property type="component" value="Unassembled WGS sequence"/>
</dbReference>
<feature type="non-terminal residue" evidence="2">
    <location>
        <position position="1"/>
    </location>
</feature>
<dbReference type="AlphaFoldDB" id="A0A1E3PA02"/>
<feature type="domain" description="Srp40 C-terminal" evidence="1">
    <location>
        <begin position="1"/>
        <end position="53"/>
    </location>
</feature>
<organism evidence="2 3">
    <name type="scientific">Wickerhamomyces anomalus (strain ATCC 58044 / CBS 1984 / NCYC 433 / NRRL Y-366-8)</name>
    <name type="common">Yeast</name>
    <name type="synonym">Hansenula anomala</name>
    <dbReference type="NCBI Taxonomy" id="683960"/>
    <lineage>
        <taxon>Eukaryota</taxon>
        <taxon>Fungi</taxon>
        <taxon>Dikarya</taxon>
        <taxon>Ascomycota</taxon>
        <taxon>Saccharomycotina</taxon>
        <taxon>Saccharomycetes</taxon>
        <taxon>Phaffomycetales</taxon>
        <taxon>Wickerhamomycetaceae</taxon>
        <taxon>Wickerhamomyces</taxon>
    </lineage>
</organism>
<sequence length="55" mass="6069">DNTYKGAAGTWGEKANERLGMVRGKDFTKNKNKMKRGSYRGGSITMASGSYKFTD</sequence>
<dbReference type="OrthoDB" id="5599646at2759"/>
<evidence type="ECO:0000313" key="3">
    <source>
        <dbReference type="Proteomes" id="UP000094112"/>
    </source>
</evidence>
<dbReference type="GeneID" id="30198460"/>
<dbReference type="InterPro" id="IPR039191">
    <property type="entry name" value="Nopp140-like"/>
</dbReference>
<name>A0A1E3PA02_WICAA</name>
<reference evidence="2 3" key="1">
    <citation type="journal article" date="2016" name="Proc. Natl. Acad. Sci. U.S.A.">
        <title>Comparative genomics of biotechnologically important yeasts.</title>
        <authorList>
            <person name="Riley R."/>
            <person name="Haridas S."/>
            <person name="Wolfe K.H."/>
            <person name="Lopes M.R."/>
            <person name="Hittinger C.T."/>
            <person name="Goeker M."/>
            <person name="Salamov A.A."/>
            <person name="Wisecaver J.H."/>
            <person name="Long T.M."/>
            <person name="Calvey C.H."/>
            <person name="Aerts A.L."/>
            <person name="Barry K.W."/>
            <person name="Choi C."/>
            <person name="Clum A."/>
            <person name="Coughlan A.Y."/>
            <person name="Deshpande S."/>
            <person name="Douglass A.P."/>
            <person name="Hanson S.J."/>
            <person name="Klenk H.-P."/>
            <person name="LaButti K.M."/>
            <person name="Lapidus A."/>
            <person name="Lindquist E.A."/>
            <person name="Lipzen A.M."/>
            <person name="Meier-Kolthoff J.P."/>
            <person name="Ohm R.A."/>
            <person name="Otillar R.P."/>
            <person name="Pangilinan J.L."/>
            <person name="Peng Y."/>
            <person name="Rokas A."/>
            <person name="Rosa C.A."/>
            <person name="Scheuner C."/>
            <person name="Sibirny A.A."/>
            <person name="Slot J.C."/>
            <person name="Stielow J.B."/>
            <person name="Sun H."/>
            <person name="Kurtzman C.P."/>
            <person name="Blackwell M."/>
            <person name="Grigoriev I.V."/>
            <person name="Jeffries T.W."/>
        </authorList>
    </citation>
    <scope>NUCLEOTIDE SEQUENCE [LARGE SCALE GENOMIC DNA]</scope>
    <source>
        <strain evidence="3">ATCC 58044 / CBS 1984 / NCYC 433 / NRRL Y-366-8</strain>
    </source>
</reference>
<proteinExistence type="predicted"/>
<dbReference type="RefSeq" id="XP_019041337.1">
    <property type="nucleotide sequence ID" value="XM_019181214.1"/>
</dbReference>
<dbReference type="STRING" id="683960.A0A1E3PA02"/>
<dbReference type="EMBL" id="KV454208">
    <property type="protein sequence ID" value="ODQ62130.1"/>
    <property type="molecule type" value="Genomic_DNA"/>
</dbReference>
<dbReference type="GO" id="GO:0005730">
    <property type="term" value="C:nucleolus"/>
    <property type="evidence" value="ECO:0007669"/>
    <property type="project" value="InterPro"/>
</dbReference>